<sequence>MSLVLCLAVTGLCFSLLEKQIRRRPVFFYLFFVLLSLLSIFLPKQLTVPPLAYLVNRLLRRGVLAGSMFLWVMYAIVLPQKSRLQRVMMTLRAQIAIGASILTLAHNIAYGQRYFVLLFTNAGKLKSYELIASCFSLAMILLLLPLTVTSFQVVRRKMNAKRWKQLQRFSYLFYGLLYLHICFIYTGGLRKGKSEYLVQFALYTLLYGIYLMLRLTKAFLKKPLPTAPDYAAKRAARRRKVICLHGAISLLMLLVLLFAFRTVQAGKQGSADTAQVQSTSAAESANSASSASESASKAEDTGAAPACGSGIAAAVPDGEYEGKGVGYNGNIKVKVSVACGKITAIEILKTDDDEEYFYDAKKQVVNAILEQQTTEVDAASGATSSSDGIMKAVKNALQP</sequence>
<keyword evidence="2" id="KW-0812">Transmembrane</keyword>
<feature type="transmembrane region" description="Helical" evidence="2">
    <location>
        <begin position="169"/>
        <end position="188"/>
    </location>
</feature>
<feature type="transmembrane region" description="Helical" evidence="2">
    <location>
        <begin position="26"/>
        <end position="42"/>
    </location>
</feature>
<evidence type="ECO:0000256" key="1">
    <source>
        <dbReference type="SAM" id="MobiDB-lite"/>
    </source>
</evidence>
<feature type="transmembrane region" description="Helical" evidence="2">
    <location>
        <begin position="91"/>
        <end position="110"/>
    </location>
</feature>
<accession>A0AA36Y510</accession>
<evidence type="ECO:0000313" key="4">
    <source>
        <dbReference type="EMBL" id="EHO17048.1"/>
    </source>
</evidence>
<comment type="caution">
    <text evidence="4">The sequence shown here is derived from an EMBL/GenBank/DDBJ whole genome shotgun (WGS) entry which is preliminary data.</text>
</comment>
<reference evidence="4 5" key="1">
    <citation type="submission" date="2011-10" db="EMBL/GenBank/DDBJ databases">
        <title>The Genome Sequence of Lachnospiraceae bacterium ACC2.</title>
        <authorList>
            <consortium name="The Broad Institute Genome Sequencing Platform"/>
            <person name="Earl A."/>
            <person name="Ward D."/>
            <person name="Feldgarden M."/>
            <person name="Gevers D."/>
            <person name="Sizova M."/>
            <person name="Hazen A."/>
            <person name="Epstein S."/>
            <person name="Young S.K."/>
            <person name="Zeng Q."/>
            <person name="Gargeya S."/>
            <person name="Fitzgerald M."/>
            <person name="Haas B."/>
            <person name="Abouelleil A."/>
            <person name="Alvarado L."/>
            <person name="Arachchi H.M."/>
            <person name="Berlin A."/>
            <person name="Brown A."/>
            <person name="Chapman S.B."/>
            <person name="Chen Z."/>
            <person name="Dunbar C."/>
            <person name="Freedman E."/>
            <person name="Gearin G."/>
            <person name="Goldberg J."/>
            <person name="Griggs A."/>
            <person name="Gujja S."/>
            <person name="Heiman D."/>
            <person name="Howarth C."/>
            <person name="Larson L."/>
            <person name="Lui A."/>
            <person name="MacDonald P.J.P."/>
            <person name="Montmayeur A."/>
            <person name="Murphy C."/>
            <person name="Neiman D."/>
            <person name="Pearson M."/>
            <person name="Priest M."/>
            <person name="Roberts A."/>
            <person name="Saif S."/>
            <person name="Shea T."/>
            <person name="Shenoy N."/>
            <person name="Sisk P."/>
            <person name="Stolte C."/>
            <person name="Sykes S."/>
            <person name="Wortman J."/>
            <person name="Nusbaum C."/>
            <person name="Birren B."/>
        </authorList>
    </citation>
    <scope>NUCLEOTIDE SEQUENCE [LARGE SCALE GENOMIC DNA]</scope>
    <source>
        <strain evidence="4 5">ACC2</strain>
    </source>
</reference>
<keyword evidence="2" id="KW-0472">Membrane</keyword>
<dbReference type="SMART" id="SM00900">
    <property type="entry name" value="FMN_bind"/>
    <property type="match status" value="1"/>
</dbReference>
<keyword evidence="2" id="KW-1133">Transmembrane helix</keyword>
<dbReference type="Proteomes" id="UP000018466">
    <property type="component" value="Unassembled WGS sequence"/>
</dbReference>
<keyword evidence="5" id="KW-1185">Reference proteome</keyword>
<feature type="transmembrane region" description="Helical" evidence="2">
    <location>
        <begin position="241"/>
        <end position="260"/>
    </location>
</feature>
<dbReference type="RefSeq" id="WP_009532480.1">
    <property type="nucleotide sequence ID" value="NZ_JH590862.1"/>
</dbReference>
<dbReference type="AlphaFoldDB" id="A0AA36Y510"/>
<proteinExistence type="predicted"/>
<evidence type="ECO:0000313" key="5">
    <source>
        <dbReference type="Proteomes" id="UP000018466"/>
    </source>
</evidence>
<gene>
    <name evidence="4" type="ORF">HMPREF9623_00647</name>
</gene>
<dbReference type="GO" id="GO:0016020">
    <property type="term" value="C:membrane"/>
    <property type="evidence" value="ECO:0007669"/>
    <property type="project" value="InterPro"/>
</dbReference>
<name>A0AA36Y510_9FIRM</name>
<evidence type="ECO:0000259" key="3">
    <source>
        <dbReference type="SMART" id="SM00900"/>
    </source>
</evidence>
<feature type="compositionally biased region" description="Low complexity" evidence="1">
    <location>
        <begin position="282"/>
        <end position="295"/>
    </location>
</feature>
<feature type="transmembrane region" description="Helical" evidence="2">
    <location>
        <begin position="62"/>
        <end position="79"/>
    </location>
</feature>
<dbReference type="Pfam" id="PF04205">
    <property type="entry name" value="FMN_bind"/>
    <property type="match status" value="1"/>
</dbReference>
<evidence type="ECO:0000256" key="2">
    <source>
        <dbReference type="SAM" id="Phobius"/>
    </source>
</evidence>
<feature type="region of interest" description="Disordered" evidence="1">
    <location>
        <begin position="282"/>
        <end position="301"/>
    </location>
</feature>
<dbReference type="Gene3D" id="3.90.1010.20">
    <property type="match status" value="1"/>
</dbReference>
<feature type="domain" description="FMN-binding" evidence="3">
    <location>
        <begin position="326"/>
        <end position="399"/>
    </location>
</feature>
<dbReference type="InterPro" id="IPR007329">
    <property type="entry name" value="FMN-bd"/>
</dbReference>
<feature type="transmembrane region" description="Helical" evidence="2">
    <location>
        <begin position="130"/>
        <end position="148"/>
    </location>
</feature>
<dbReference type="GO" id="GO:0010181">
    <property type="term" value="F:FMN binding"/>
    <property type="evidence" value="ECO:0007669"/>
    <property type="project" value="InterPro"/>
</dbReference>
<protein>
    <recommendedName>
        <fullName evidence="3">FMN-binding domain-containing protein</fullName>
    </recommendedName>
</protein>
<feature type="transmembrane region" description="Helical" evidence="2">
    <location>
        <begin position="200"/>
        <end position="220"/>
    </location>
</feature>
<dbReference type="GeneID" id="86940426"/>
<dbReference type="EMBL" id="AGEL01000006">
    <property type="protein sequence ID" value="EHO17048.1"/>
    <property type="molecule type" value="Genomic_DNA"/>
</dbReference>
<organism evidence="4 5">
    <name type="scientific">Stomatobaculum longum</name>
    <dbReference type="NCBI Taxonomy" id="796942"/>
    <lineage>
        <taxon>Bacteria</taxon>
        <taxon>Bacillati</taxon>
        <taxon>Bacillota</taxon>
        <taxon>Clostridia</taxon>
        <taxon>Lachnospirales</taxon>
        <taxon>Lachnospiraceae</taxon>
        <taxon>Stomatobaculum</taxon>
    </lineage>
</organism>